<sequence length="152" mass="16621">MQPIKDVLRGDILLTGVTGFVGVVTLAKLLRHAPHSRVFVLVRPGNKIGARTRFETVCEQNGILFMGLDIARVHVVSGDMTACDKISAEDVATLHNVTTAIHCAASTEWRSPLPELLKINVHGAVALFTFCLTHLPKLRSYVHTSTSYSYVV</sequence>
<gene>
    <name evidence="3" type="ORF">SARC_06113</name>
</gene>
<proteinExistence type="inferred from homology"/>
<dbReference type="InterPro" id="IPR036291">
    <property type="entry name" value="NAD(P)-bd_dom_sf"/>
</dbReference>
<dbReference type="Gene3D" id="3.40.50.720">
    <property type="entry name" value="NAD(P)-binding Rossmann-like Domain"/>
    <property type="match status" value="1"/>
</dbReference>
<keyword evidence="4" id="KW-1185">Reference proteome</keyword>
<feature type="domain" description="Thioester reductase (TE)" evidence="2">
    <location>
        <begin position="14"/>
        <end position="149"/>
    </location>
</feature>
<comment type="function">
    <text evidence="1">Catalyzes the reduction of fatty acyl-CoA to fatty alcohols.</text>
</comment>
<protein>
    <recommendedName>
        <fullName evidence="1">Fatty acyl-CoA reductase</fullName>
        <ecNumber evidence="1">1.2.1.84</ecNumber>
    </recommendedName>
</protein>
<evidence type="ECO:0000313" key="4">
    <source>
        <dbReference type="Proteomes" id="UP000054560"/>
    </source>
</evidence>
<keyword evidence="1" id="KW-0521">NADP</keyword>
<dbReference type="EMBL" id="KQ242019">
    <property type="protein sequence ID" value="KNC81579.1"/>
    <property type="molecule type" value="Genomic_DNA"/>
</dbReference>
<evidence type="ECO:0000313" key="3">
    <source>
        <dbReference type="EMBL" id="KNC81579.1"/>
    </source>
</evidence>
<dbReference type="Proteomes" id="UP000054560">
    <property type="component" value="Unassembled WGS sequence"/>
</dbReference>
<comment type="similarity">
    <text evidence="1">Belongs to the fatty acyl-CoA reductase family.</text>
</comment>
<evidence type="ECO:0000259" key="2">
    <source>
        <dbReference type="Pfam" id="PF07993"/>
    </source>
</evidence>
<reference evidence="3 4" key="1">
    <citation type="submission" date="2011-02" db="EMBL/GenBank/DDBJ databases">
        <title>The Genome Sequence of Sphaeroforma arctica JP610.</title>
        <authorList>
            <consortium name="The Broad Institute Genome Sequencing Platform"/>
            <person name="Russ C."/>
            <person name="Cuomo C."/>
            <person name="Young S.K."/>
            <person name="Zeng Q."/>
            <person name="Gargeya S."/>
            <person name="Alvarado L."/>
            <person name="Berlin A."/>
            <person name="Chapman S.B."/>
            <person name="Chen Z."/>
            <person name="Freedman E."/>
            <person name="Gellesch M."/>
            <person name="Goldberg J."/>
            <person name="Griggs A."/>
            <person name="Gujja S."/>
            <person name="Heilman E."/>
            <person name="Heiman D."/>
            <person name="Howarth C."/>
            <person name="Mehta T."/>
            <person name="Neiman D."/>
            <person name="Pearson M."/>
            <person name="Roberts A."/>
            <person name="Saif S."/>
            <person name="Shea T."/>
            <person name="Shenoy N."/>
            <person name="Sisk P."/>
            <person name="Stolte C."/>
            <person name="Sykes S."/>
            <person name="White J."/>
            <person name="Yandava C."/>
            <person name="Burger G."/>
            <person name="Gray M.W."/>
            <person name="Holland P.W.H."/>
            <person name="King N."/>
            <person name="Lang F.B.F."/>
            <person name="Roger A.J."/>
            <person name="Ruiz-Trillo I."/>
            <person name="Haas B."/>
            <person name="Nusbaum C."/>
            <person name="Birren B."/>
        </authorList>
    </citation>
    <scope>NUCLEOTIDE SEQUENCE [LARGE SCALE GENOMIC DNA]</scope>
    <source>
        <strain evidence="3 4">JP610</strain>
    </source>
</reference>
<dbReference type="RefSeq" id="XP_014155481.1">
    <property type="nucleotide sequence ID" value="XM_014300006.1"/>
</dbReference>
<dbReference type="InterPro" id="IPR026055">
    <property type="entry name" value="FAR"/>
</dbReference>
<dbReference type="eggNOG" id="KOG1221">
    <property type="taxonomic scope" value="Eukaryota"/>
</dbReference>
<dbReference type="SUPFAM" id="SSF51735">
    <property type="entry name" value="NAD(P)-binding Rossmann-fold domains"/>
    <property type="match status" value="1"/>
</dbReference>
<dbReference type="Pfam" id="PF07993">
    <property type="entry name" value="NAD_binding_4"/>
    <property type="match status" value="1"/>
</dbReference>
<dbReference type="GO" id="GO:0035336">
    <property type="term" value="P:long-chain fatty-acyl-CoA metabolic process"/>
    <property type="evidence" value="ECO:0007669"/>
    <property type="project" value="TreeGrafter"/>
</dbReference>
<comment type="catalytic activity">
    <reaction evidence="1">
        <text>a long-chain fatty acyl-CoA + 2 NADPH + 2 H(+) = a long-chain primary fatty alcohol + 2 NADP(+) + CoA</text>
        <dbReference type="Rhea" id="RHEA:52716"/>
        <dbReference type="ChEBI" id="CHEBI:15378"/>
        <dbReference type="ChEBI" id="CHEBI:57287"/>
        <dbReference type="ChEBI" id="CHEBI:57783"/>
        <dbReference type="ChEBI" id="CHEBI:58349"/>
        <dbReference type="ChEBI" id="CHEBI:77396"/>
        <dbReference type="ChEBI" id="CHEBI:83139"/>
        <dbReference type="EC" id="1.2.1.84"/>
    </reaction>
</comment>
<dbReference type="PANTHER" id="PTHR11011:SF45">
    <property type="entry name" value="FATTY ACYL-COA REDUCTASE CG8306-RELATED"/>
    <property type="match status" value="1"/>
</dbReference>
<dbReference type="InterPro" id="IPR013120">
    <property type="entry name" value="FAR_NAD-bd"/>
</dbReference>
<dbReference type="AlphaFoldDB" id="A0A0L0FY87"/>
<dbReference type="STRING" id="667725.A0A0L0FY87"/>
<name>A0A0L0FY87_9EUKA</name>
<dbReference type="GeneID" id="25906617"/>
<dbReference type="GO" id="GO:0080019">
    <property type="term" value="F:alcohol-forming very long-chain fatty acyl-CoA reductase activity"/>
    <property type="evidence" value="ECO:0007669"/>
    <property type="project" value="InterPro"/>
</dbReference>
<accession>A0A0L0FY87</accession>
<keyword evidence="1" id="KW-0560">Oxidoreductase</keyword>
<keyword evidence="1" id="KW-0444">Lipid biosynthesis</keyword>
<dbReference type="GO" id="GO:0102965">
    <property type="term" value="F:alcohol-forming long-chain fatty acyl-CoA reductase activity"/>
    <property type="evidence" value="ECO:0007669"/>
    <property type="project" value="UniProtKB-EC"/>
</dbReference>
<dbReference type="GO" id="GO:0005777">
    <property type="term" value="C:peroxisome"/>
    <property type="evidence" value="ECO:0007669"/>
    <property type="project" value="TreeGrafter"/>
</dbReference>
<evidence type="ECO:0000256" key="1">
    <source>
        <dbReference type="RuleBase" id="RU363097"/>
    </source>
</evidence>
<dbReference type="EC" id="1.2.1.84" evidence="1"/>
<dbReference type="PANTHER" id="PTHR11011">
    <property type="entry name" value="MALE STERILITY PROTEIN 2-RELATED"/>
    <property type="match status" value="1"/>
</dbReference>
<keyword evidence="1" id="KW-0443">Lipid metabolism</keyword>
<organism evidence="3 4">
    <name type="scientific">Sphaeroforma arctica JP610</name>
    <dbReference type="NCBI Taxonomy" id="667725"/>
    <lineage>
        <taxon>Eukaryota</taxon>
        <taxon>Ichthyosporea</taxon>
        <taxon>Ichthyophonida</taxon>
        <taxon>Sphaeroforma</taxon>
    </lineage>
</organism>